<evidence type="ECO:0000313" key="2">
    <source>
        <dbReference type="Proteomes" id="UP000231503"/>
    </source>
</evidence>
<sequence>MAEEKEMPIVAFDMPNGNTYIGAYDKSTGVLHNYIIVRTVTTQEAEHTIEAEYAREYKRYTEKQPRLVSKQRDIHTSMAVSKTELSL</sequence>
<accession>A0A2H0TG56</accession>
<organism evidence="1 2">
    <name type="scientific">Candidatus Niyogibacteria bacterium CG10_big_fil_rev_8_21_14_0_10_46_36</name>
    <dbReference type="NCBI Taxonomy" id="1974726"/>
    <lineage>
        <taxon>Bacteria</taxon>
        <taxon>Candidatus Niyogiibacteriota</taxon>
    </lineage>
</organism>
<gene>
    <name evidence="1" type="ORF">COU47_01765</name>
</gene>
<reference evidence="2" key="1">
    <citation type="submission" date="2017-09" db="EMBL/GenBank/DDBJ databases">
        <title>Depth-based differentiation of microbial function through sediment-hosted aquifers and enrichment of novel symbionts in the deep terrestrial subsurface.</title>
        <authorList>
            <person name="Probst A.J."/>
            <person name="Ladd B."/>
            <person name="Jarett J.K."/>
            <person name="Geller-Mcgrath D.E."/>
            <person name="Sieber C.M.K."/>
            <person name="Emerson J.B."/>
            <person name="Anantharaman K."/>
            <person name="Thomas B.C."/>
            <person name="Malmstrom R."/>
            <person name="Stieglmeier M."/>
            <person name="Klingl A."/>
            <person name="Woyke T."/>
            <person name="Ryan C.M."/>
            <person name="Banfield J.F."/>
        </authorList>
    </citation>
    <scope>NUCLEOTIDE SEQUENCE [LARGE SCALE GENOMIC DNA]</scope>
</reference>
<proteinExistence type="predicted"/>
<name>A0A2H0TG56_9BACT</name>
<evidence type="ECO:0000313" key="1">
    <source>
        <dbReference type="EMBL" id="PIR69785.1"/>
    </source>
</evidence>
<comment type="caution">
    <text evidence="1">The sequence shown here is derived from an EMBL/GenBank/DDBJ whole genome shotgun (WGS) entry which is preliminary data.</text>
</comment>
<protein>
    <submittedName>
        <fullName evidence="1">Uncharacterized protein</fullName>
    </submittedName>
</protein>
<dbReference type="Proteomes" id="UP000231503">
    <property type="component" value="Unassembled WGS sequence"/>
</dbReference>
<dbReference type="EMBL" id="PFCO01000003">
    <property type="protein sequence ID" value="PIR69785.1"/>
    <property type="molecule type" value="Genomic_DNA"/>
</dbReference>
<dbReference type="AlphaFoldDB" id="A0A2H0TG56"/>